<dbReference type="PRINTS" id="PR00463">
    <property type="entry name" value="EP450I"/>
</dbReference>
<sequence length="298" mass="34420">MIFHLLLFLVLYAITKHFLDKIRNLPPSPFPTLPIIGHLHLLNKPLHRSLSIISNRYRPVLLLQFGCRRVLLVSSPSAVEECFTKNDIALANRPRLLAGKHLGYNFTSLAWAPYGDLWRNLRKLSSLEILSSYRLQLLSSIRSDEVKILLHRLFRNKDEMVDLKSAFFELMLNVMMRMIAGKRYYGENVEEVEAATRFREIVRETIQMTGTSNIGDFLPLLAKIGGTEKKLLDLQKKRDGFIQGLIEEHQNRMTTSPIEEKNKTLIEVLLTLQQSDPEYYTDQTIKSLILSIDSDRLL</sequence>
<keyword evidence="6" id="KW-0732">Signal</keyword>
<accession>A0A2C9VXF0</accession>
<dbReference type="Pfam" id="PF00067">
    <property type="entry name" value="p450"/>
    <property type="match status" value="1"/>
</dbReference>
<dbReference type="AlphaFoldDB" id="A0A2C9VXF0"/>
<name>A0A2C9VXF0_MANES</name>
<keyword evidence="5" id="KW-0503">Monooxygenase</keyword>
<evidence type="ECO:0000256" key="3">
    <source>
        <dbReference type="ARBA" id="ARBA00023002"/>
    </source>
</evidence>
<dbReference type="GO" id="GO:0004497">
    <property type="term" value="F:monooxygenase activity"/>
    <property type="evidence" value="ECO:0007669"/>
    <property type="project" value="UniProtKB-KW"/>
</dbReference>
<organism evidence="7">
    <name type="scientific">Manihot esculenta</name>
    <name type="common">Cassava</name>
    <name type="synonym">Jatropha manihot</name>
    <dbReference type="NCBI Taxonomy" id="3983"/>
    <lineage>
        <taxon>Eukaryota</taxon>
        <taxon>Viridiplantae</taxon>
        <taxon>Streptophyta</taxon>
        <taxon>Embryophyta</taxon>
        <taxon>Tracheophyta</taxon>
        <taxon>Spermatophyta</taxon>
        <taxon>Magnoliopsida</taxon>
        <taxon>eudicotyledons</taxon>
        <taxon>Gunneridae</taxon>
        <taxon>Pentapetalae</taxon>
        <taxon>rosids</taxon>
        <taxon>fabids</taxon>
        <taxon>Malpighiales</taxon>
        <taxon>Euphorbiaceae</taxon>
        <taxon>Crotonoideae</taxon>
        <taxon>Manihoteae</taxon>
        <taxon>Manihot</taxon>
    </lineage>
</organism>
<proteinExistence type="predicted"/>
<evidence type="ECO:0000256" key="4">
    <source>
        <dbReference type="ARBA" id="ARBA00023004"/>
    </source>
</evidence>
<dbReference type="EMBL" id="CM004391">
    <property type="protein sequence ID" value="OAY50997.1"/>
    <property type="molecule type" value="Genomic_DNA"/>
</dbReference>
<dbReference type="SUPFAM" id="SSF48264">
    <property type="entry name" value="Cytochrome P450"/>
    <property type="match status" value="1"/>
</dbReference>
<dbReference type="Gene3D" id="1.10.630.10">
    <property type="entry name" value="Cytochrome P450"/>
    <property type="match status" value="1"/>
</dbReference>
<evidence type="ECO:0000256" key="2">
    <source>
        <dbReference type="ARBA" id="ARBA00022723"/>
    </source>
</evidence>
<evidence type="ECO:0008006" key="8">
    <source>
        <dbReference type="Google" id="ProtNLM"/>
    </source>
</evidence>
<dbReference type="PANTHER" id="PTHR47947:SF24">
    <property type="entry name" value="ISOFLAVONE 2'-HYDROXYLASE-LIKE"/>
    <property type="match status" value="1"/>
</dbReference>
<keyword evidence="4" id="KW-0408">Iron</keyword>
<evidence type="ECO:0000256" key="5">
    <source>
        <dbReference type="ARBA" id="ARBA00023033"/>
    </source>
</evidence>
<dbReference type="InterPro" id="IPR050651">
    <property type="entry name" value="Plant_Cytochrome_P450_Monoox"/>
</dbReference>
<dbReference type="GO" id="GO:0016705">
    <property type="term" value="F:oxidoreductase activity, acting on paired donors, with incorporation or reduction of molecular oxygen"/>
    <property type="evidence" value="ECO:0007669"/>
    <property type="project" value="InterPro"/>
</dbReference>
<feature type="chain" id="PRO_5012135336" description="Cytochrome P450" evidence="6">
    <location>
        <begin position="16"/>
        <end position="298"/>
    </location>
</feature>
<protein>
    <recommendedName>
        <fullName evidence="8">Cytochrome P450</fullName>
    </recommendedName>
</protein>
<keyword evidence="2" id="KW-0479">Metal-binding</keyword>
<keyword evidence="3" id="KW-0560">Oxidoreductase</keyword>
<reference evidence="7" key="1">
    <citation type="submission" date="2016-02" db="EMBL/GenBank/DDBJ databases">
        <title>WGS assembly of Manihot esculenta.</title>
        <authorList>
            <person name="Bredeson J.V."/>
            <person name="Prochnik S.E."/>
            <person name="Lyons J.B."/>
            <person name="Schmutz J."/>
            <person name="Grimwood J."/>
            <person name="Vrebalov J."/>
            <person name="Bart R.S."/>
            <person name="Amuge T."/>
            <person name="Ferguson M.E."/>
            <person name="Green R."/>
            <person name="Putnam N."/>
            <person name="Stites J."/>
            <person name="Rounsley S."/>
            <person name="Rokhsar D.S."/>
        </authorList>
    </citation>
    <scope>NUCLEOTIDE SEQUENCE [LARGE SCALE GENOMIC DNA]</scope>
    <source>
        <tissue evidence="7">Leaf</tissue>
    </source>
</reference>
<dbReference type="GO" id="GO:0020037">
    <property type="term" value="F:heme binding"/>
    <property type="evidence" value="ECO:0007669"/>
    <property type="project" value="InterPro"/>
</dbReference>
<dbReference type="PANTHER" id="PTHR47947">
    <property type="entry name" value="CYTOCHROME P450 82C3-RELATED"/>
    <property type="match status" value="1"/>
</dbReference>
<gene>
    <name evidence="7" type="ORF">MANES_05G179400</name>
</gene>
<keyword evidence="1" id="KW-0349">Heme</keyword>
<dbReference type="InterPro" id="IPR001128">
    <property type="entry name" value="Cyt_P450"/>
</dbReference>
<evidence type="ECO:0000313" key="7">
    <source>
        <dbReference type="EMBL" id="OAY50997.1"/>
    </source>
</evidence>
<evidence type="ECO:0000256" key="1">
    <source>
        <dbReference type="ARBA" id="ARBA00022617"/>
    </source>
</evidence>
<evidence type="ECO:0000256" key="6">
    <source>
        <dbReference type="SAM" id="SignalP"/>
    </source>
</evidence>
<dbReference type="InterPro" id="IPR002401">
    <property type="entry name" value="Cyt_P450_E_grp-I"/>
</dbReference>
<dbReference type="InterPro" id="IPR036396">
    <property type="entry name" value="Cyt_P450_sf"/>
</dbReference>
<dbReference type="GO" id="GO:0005506">
    <property type="term" value="F:iron ion binding"/>
    <property type="evidence" value="ECO:0007669"/>
    <property type="project" value="InterPro"/>
</dbReference>
<feature type="signal peptide" evidence="6">
    <location>
        <begin position="1"/>
        <end position="15"/>
    </location>
</feature>